<dbReference type="GeneID" id="112050536"/>
<dbReference type="InterPro" id="IPR002018">
    <property type="entry name" value="CarbesteraseB"/>
</dbReference>
<dbReference type="Gene3D" id="3.40.50.1820">
    <property type="entry name" value="alpha/beta hydrolase"/>
    <property type="match status" value="1"/>
</dbReference>
<dbReference type="Pfam" id="PF00135">
    <property type="entry name" value="COesterase"/>
    <property type="match status" value="1"/>
</dbReference>
<organism evidence="3 4">
    <name type="scientific">Bicyclus anynana</name>
    <name type="common">Squinting bush brown butterfly</name>
    <dbReference type="NCBI Taxonomy" id="110368"/>
    <lineage>
        <taxon>Eukaryota</taxon>
        <taxon>Metazoa</taxon>
        <taxon>Ecdysozoa</taxon>
        <taxon>Arthropoda</taxon>
        <taxon>Hexapoda</taxon>
        <taxon>Insecta</taxon>
        <taxon>Pterygota</taxon>
        <taxon>Neoptera</taxon>
        <taxon>Endopterygota</taxon>
        <taxon>Lepidoptera</taxon>
        <taxon>Glossata</taxon>
        <taxon>Ditrysia</taxon>
        <taxon>Papilionoidea</taxon>
        <taxon>Nymphalidae</taxon>
        <taxon>Satyrinae</taxon>
        <taxon>Satyrini</taxon>
        <taxon>Mycalesina</taxon>
        <taxon>Bicyclus</taxon>
    </lineage>
</organism>
<dbReference type="InterPro" id="IPR050309">
    <property type="entry name" value="Type-B_Carboxylest/Lipase"/>
</dbReference>
<sequence>MVASDPVLVTTSFGEVLGRETDGVLQFFDIPYGKFESVKPFQEPDLPNNWTTTRDKLKHNSLCPQMKDGIYEYNYDEENDCLSLSIFTPSKTDPSGKSEKFAVLFHIHDSSYASGSGDPNVYNPKNLVDNNIILVLPNYRLGALGFMCLLNETAPGNAALKDLALALNWIKNEIEKFGGNSSNIVVSGAGVGGALVEYLLISNTSRKYISRAITESGFSLSPWAIDRNPLATASPLKDLLKDTLDIRDIVTESTNIEFRPCIEKENGFITESPWQLLKEIKIELTYMVGTVNHAAWHRAVERVATEDRVSMLNSNASLFLPDDLVFHNDDERQQIGRQVRSLYFGARNITATDVNQLSQLITDSEYLNPGLRGARLLLEGGSEVYFYEYSFNNPALTPGFNASTRGNSLDFVFGRDPVPESTDSMKNVMIDLWTSFIKTG</sequence>
<protein>
    <submittedName>
        <fullName evidence="4">Neuroligin-4, Y-linked-like</fullName>
    </submittedName>
</protein>
<gene>
    <name evidence="4" type="primary">LOC112050536</name>
</gene>
<keyword evidence="1" id="KW-0325">Glycoprotein</keyword>
<dbReference type="PANTHER" id="PTHR11559">
    <property type="entry name" value="CARBOXYLESTERASE"/>
    <property type="match status" value="1"/>
</dbReference>
<accession>A0ABM3LYL4</accession>
<dbReference type="InterPro" id="IPR029058">
    <property type="entry name" value="AB_hydrolase_fold"/>
</dbReference>
<dbReference type="RefSeq" id="XP_052744160.1">
    <property type="nucleotide sequence ID" value="XM_052888200.1"/>
</dbReference>
<proteinExistence type="predicted"/>
<name>A0ABM3LYL4_BICAN</name>
<keyword evidence="3" id="KW-1185">Reference proteome</keyword>
<reference evidence="4" key="1">
    <citation type="submission" date="2025-08" db="UniProtKB">
        <authorList>
            <consortium name="RefSeq"/>
        </authorList>
    </citation>
    <scope>IDENTIFICATION</scope>
</reference>
<dbReference type="Proteomes" id="UP001652582">
    <property type="component" value="Chromosome 21"/>
</dbReference>
<evidence type="ECO:0000313" key="3">
    <source>
        <dbReference type="Proteomes" id="UP001652582"/>
    </source>
</evidence>
<dbReference type="SUPFAM" id="SSF53474">
    <property type="entry name" value="alpha/beta-Hydrolases"/>
    <property type="match status" value="1"/>
</dbReference>
<evidence type="ECO:0000259" key="2">
    <source>
        <dbReference type="Pfam" id="PF00135"/>
    </source>
</evidence>
<evidence type="ECO:0000313" key="4">
    <source>
        <dbReference type="RefSeq" id="XP_052744160.1"/>
    </source>
</evidence>
<feature type="domain" description="Carboxylesterase type B" evidence="2">
    <location>
        <begin position="8"/>
        <end position="440"/>
    </location>
</feature>
<evidence type="ECO:0000256" key="1">
    <source>
        <dbReference type="ARBA" id="ARBA00023180"/>
    </source>
</evidence>